<dbReference type="OrthoDB" id="3254910at2"/>
<dbReference type="GO" id="GO:0003700">
    <property type="term" value="F:DNA-binding transcription factor activity"/>
    <property type="evidence" value="ECO:0007669"/>
    <property type="project" value="InterPro"/>
</dbReference>
<evidence type="ECO:0000313" key="2">
    <source>
        <dbReference type="Proteomes" id="UP000249915"/>
    </source>
</evidence>
<protein>
    <submittedName>
        <fullName evidence="1">MarR family transcriptional regulator</fullName>
    </submittedName>
</protein>
<dbReference type="Pfam" id="PF12802">
    <property type="entry name" value="MarR_2"/>
    <property type="match status" value="1"/>
</dbReference>
<dbReference type="GO" id="GO:0006950">
    <property type="term" value="P:response to stress"/>
    <property type="evidence" value="ECO:0007669"/>
    <property type="project" value="TreeGrafter"/>
</dbReference>
<dbReference type="Gene3D" id="1.10.10.10">
    <property type="entry name" value="Winged helix-like DNA-binding domain superfamily/Winged helix DNA-binding domain"/>
    <property type="match status" value="1"/>
</dbReference>
<dbReference type="EMBL" id="MASW01000001">
    <property type="protein sequence ID" value="PXY31877.1"/>
    <property type="molecule type" value="Genomic_DNA"/>
</dbReference>
<evidence type="ECO:0000313" key="1">
    <source>
        <dbReference type="EMBL" id="PXY31877.1"/>
    </source>
</evidence>
<accession>A0A2V4B9C9</accession>
<dbReference type="PROSITE" id="PS50995">
    <property type="entry name" value="HTH_MARR_2"/>
    <property type="match status" value="1"/>
</dbReference>
<dbReference type="Proteomes" id="UP000249915">
    <property type="component" value="Unassembled WGS sequence"/>
</dbReference>
<comment type="caution">
    <text evidence="1">The sequence shown here is derived from an EMBL/GenBank/DDBJ whole genome shotgun (WGS) entry which is preliminary data.</text>
</comment>
<dbReference type="SMART" id="SM00347">
    <property type="entry name" value="HTH_MARR"/>
    <property type="match status" value="1"/>
</dbReference>
<gene>
    <name evidence="1" type="ORF">BAY60_05975</name>
</gene>
<dbReference type="PRINTS" id="PR00598">
    <property type="entry name" value="HTHMARR"/>
</dbReference>
<dbReference type="InterPro" id="IPR000835">
    <property type="entry name" value="HTH_MarR-typ"/>
</dbReference>
<dbReference type="InterPro" id="IPR039422">
    <property type="entry name" value="MarR/SlyA-like"/>
</dbReference>
<dbReference type="SUPFAM" id="SSF46785">
    <property type="entry name" value="Winged helix' DNA-binding domain"/>
    <property type="match status" value="1"/>
</dbReference>
<organism evidence="1 2">
    <name type="scientific">Prauserella muralis</name>
    <dbReference type="NCBI Taxonomy" id="588067"/>
    <lineage>
        <taxon>Bacteria</taxon>
        <taxon>Bacillati</taxon>
        <taxon>Actinomycetota</taxon>
        <taxon>Actinomycetes</taxon>
        <taxon>Pseudonocardiales</taxon>
        <taxon>Pseudonocardiaceae</taxon>
        <taxon>Prauserella</taxon>
    </lineage>
</organism>
<sequence>MAEATGSVRWLSETEMTAWRAYIVSTLKLRQRLHRELVEQHDVSLIDYEVLVCLSSMPDNRMRMSELATMLGSTKSRLSHQVGRMEDAGYVRRVKDPEDRRGVTAELTEKGVQLLSRAAPSHVAGVRAHLIDLLTTEEQVMMGEAFTRVLDHLQELDD</sequence>
<dbReference type="PANTHER" id="PTHR33164">
    <property type="entry name" value="TRANSCRIPTIONAL REGULATOR, MARR FAMILY"/>
    <property type="match status" value="1"/>
</dbReference>
<keyword evidence="2" id="KW-1185">Reference proteome</keyword>
<dbReference type="InterPro" id="IPR036390">
    <property type="entry name" value="WH_DNA-bd_sf"/>
</dbReference>
<dbReference type="RefSeq" id="WP_112279913.1">
    <property type="nucleotide sequence ID" value="NZ_MASW01000001.1"/>
</dbReference>
<dbReference type="InterPro" id="IPR036388">
    <property type="entry name" value="WH-like_DNA-bd_sf"/>
</dbReference>
<dbReference type="AlphaFoldDB" id="A0A2V4B9C9"/>
<dbReference type="PANTHER" id="PTHR33164:SF99">
    <property type="entry name" value="MARR FAMILY REGULATORY PROTEIN"/>
    <property type="match status" value="1"/>
</dbReference>
<proteinExistence type="predicted"/>
<name>A0A2V4B9C9_9PSEU</name>
<reference evidence="1 2" key="1">
    <citation type="submission" date="2016-07" db="EMBL/GenBank/DDBJ databases">
        <title>Draft genome sequence of Prauserella muralis DSM 45305, isolated from a mould-covered wall in an indoor environment.</title>
        <authorList>
            <person name="Ruckert C."/>
            <person name="Albersmeier A."/>
            <person name="Jiang C.-L."/>
            <person name="Jiang Y."/>
            <person name="Kalinowski J."/>
            <person name="Schneider O."/>
            <person name="Winkler A."/>
            <person name="Zotchev S.B."/>
        </authorList>
    </citation>
    <scope>NUCLEOTIDE SEQUENCE [LARGE SCALE GENOMIC DNA]</scope>
    <source>
        <strain evidence="1 2">DSM 45305</strain>
    </source>
</reference>